<comment type="caution">
    <text evidence="9">The sequence shown here is derived from an EMBL/GenBank/DDBJ whole genome shotgun (WGS) entry which is preliminary data.</text>
</comment>
<evidence type="ECO:0000256" key="2">
    <source>
        <dbReference type="ARBA" id="ARBA00022475"/>
    </source>
</evidence>
<dbReference type="InterPro" id="IPR032816">
    <property type="entry name" value="VTT_dom"/>
</dbReference>
<dbReference type="PANTHER" id="PTHR12677">
    <property type="entry name" value="GOLGI APPARATUS MEMBRANE PROTEIN TVP38-RELATED"/>
    <property type="match status" value="1"/>
</dbReference>
<evidence type="ECO:0000313" key="9">
    <source>
        <dbReference type="EMBL" id="KAL3775185.1"/>
    </source>
</evidence>
<dbReference type="AlphaFoldDB" id="A0ABD3NN59"/>
<dbReference type="Proteomes" id="UP001530400">
    <property type="component" value="Unassembled WGS sequence"/>
</dbReference>
<sequence>MRRLSILLVALSLAEPSSSFRNGILYRPVSLSPKRQHIVTYDDVAAHHSAQSTLHCQQKPLLKSGQKKNIAVAAAAAAAAMLFTVIALPSPCHASMNLPLPSPSELQQSLITLLDNLSNSGTKGMIVYAISFILWTMTVGVTTPIETAAGMAFPLVQSIPLSAIGKIGGAFLQYSLAKYIFRDWARDKMKGNEWMTKIDKSFQSHPFRVALIWRFSPLPEFVKNIGPSLVPTLKTRYQVLATLAHGLPFTVLWSIMGNEAAAVARGKGASVFLKRMVAGISWIGLFVSPTLFGMWIKGLGDDAKIDSNE</sequence>
<dbReference type="InterPro" id="IPR015414">
    <property type="entry name" value="TMEM64"/>
</dbReference>
<feature type="signal peptide" evidence="7">
    <location>
        <begin position="1"/>
        <end position="19"/>
    </location>
</feature>
<evidence type="ECO:0000256" key="1">
    <source>
        <dbReference type="ARBA" id="ARBA00004651"/>
    </source>
</evidence>
<feature type="chain" id="PRO_5044790372" description="VTT domain-containing protein" evidence="7">
    <location>
        <begin position="20"/>
        <end position="309"/>
    </location>
</feature>
<feature type="domain" description="VTT" evidence="8">
    <location>
        <begin position="143"/>
        <end position="257"/>
    </location>
</feature>
<dbReference type="PANTHER" id="PTHR12677:SF59">
    <property type="entry name" value="GOLGI APPARATUS MEMBRANE PROTEIN TVP38-RELATED"/>
    <property type="match status" value="1"/>
</dbReference>
<keyword evidence="3 6" id="KW-0812">Transmembrane</keyword>
<accession>A0ABD3NN59</accession>
<evidence type="ECO:0000256" key="7">
    <source>
        <dbReference type="SAM" id="SignalP"/>
    </source>
</evidence>
<keyword evidence="7" id="KW-0732">Signal</keyword>
<feature type="transmembrane region" description="Helical" evidence="6">
    <location>
        <begin position="276"/>
        <end position="296"/>
    </location>
</feature>
<dbReference type="GO" id="GO:0005886">
    <property type="term" value="C:plasma membrane"/>
    <property type="evidence" value="ECO:0007669"/>
    <property type="project" value="UniProtKB-SubCell"/>
</dbReference>
<evidence type="ECO:0000256" key="4">
    <source>
        <dbReference type="ARBA" id="ARBA00022989"/>
    </source>
</evidence>
<dbReference type="Pfam" id="PF09335">
    <property type="entry name" value="VTT_dom"/>
    <property type="match status" value="1"/>
</dbReference>
<evidence type="ECO:0000256" key="3">
    <source>
        <dbReference type="ARBA" id="ARBA00022692"/>
    </source>
</evidence>
<gene>
    <name evidence="9" type="ORF">ACHAWO_003801</name>
</gene>
<feature type="transmembrane region" description="Helical" evidence="6">
    <location>
        <begin position="125"/>
        <end position="143"/>
    </location>
</feature>
<name>A0ABD3NN59_9STRA</name>
<keyword evidence="2" id="KW-1003">Cell membrane</keyword>
<comment type="subcellular location">
    <subcellularLocation>
        <location evidence="1">Cell membrane</location>
        <topology evidence="1">Multi-pass membrane protein</topology>
    </subcellularLocation>
</comment>
<dbReference type="EMBL" id="JALLPJ020001164">
    <property type="protein sequence ID" value="KAL3775185.1"/>
    <property type="molecule type" value="Genomic_DNA"/>
</dbReference>
<feature type="transmembrane region" description="Helical" evidence="6">
    <location>
        <begin position="70"/>
        <end position="88"/>
    </location>
</feature>
<organism evidence="9 10">
    <name type="scientific">Cyclotella atomus</name>
    <dbReference type="NCBI Taxonomy" id="382360"/>
    <lineage>
        <taxon>Eukaryota</taxon>
        <taxon>Sar</taxon>
        <taxon>Stramenopiles</taxon>
        <taxon>Ochrophyta</taxon>
        <taxon>Bacillariophyta</taxon>
        <taxon>Coscinodiscophyceae</taxon>
        <taxon>Thalassiosirophycidae</taxon>
        <taxon>Stephanodiscales</taxon>
        <taxon>Stephanodiscaceae</taxon>
        <taxon>Cyclotella</taxon>
    </lineage>
</organism>
<proteinExistence type="predicted"/>
<evidence type="ECO:0000256" key="5">
    <source>
        <dbReference type="ARBA" id="ARBA00023136"/>
    </source>
</evidence>
<protein>
    <recommendedName>
        <fullName evidence="8">VTT domain-containing protein</fullName>
    </recommendedName>
</protein>
<evidence type="ECO:0000259" key="8">
    <source>
        <dbReference type="Pfam" id="PF09335"/>
    </source>
</evidence>
<keyword evidence="4 6" id="KW-1133">Transmembrane helix</keyword>
<reference evidence="9 10" key="1">
    <citation type="submission" date="2024-10" db="EMBL/GenBank/DDBJ databases">
        <title>Updated reference genomes for cyclostephanoid diatoms.</title>
        <authorList>
            <person name="Roberts W.R."/>
            <person name="Alverson A.J."/>
        </authorList>
    </citation>
    <scope>NUCLEOTIDE SEQUENCE [LARGE SCALE GENOMIC DNA]</scope>
    <source>
        <strain evidence="9 10">AJA010-31</strain>
    </source>
</reference>
<keyword evidence="10" id="KW-1185">Reference proteome</keyword>
<evidence type="ECO:0000256" key="6">
    <source>
        <dbReference type="SAM" id="Phobius"/>
    </source>
</evidence>
<keyword evidence="5 6" id="KW-0472">Membrane</keyword>
<evidence type="ECO:0000313" key="10">
    <source>
        <dbReference type="Proteomes" id="UP001530400"/>
    </source>
</evidence>